<reference evidence="3 4" key="1">
    <citation type="journal article" date="2022" name="Genome Biol. Evol.">
        <title>Host diet, physiology and behaviors set the stage for Lachnospiraceae cladogenesis.</title>
        <authorList>
            <person name="Vera-Ponce De Leon A."/>
            <person name="Schneider M."/>
            <person name="Jahnes B.C."/>
            <person name="Sadowski V."/>
            <person name="Camuy-Velez L.A."/>
            <person name="Duan J."/>
            <person name="Sabree Z.L."/>
        </authorList>
    </citation>
    <scope>NUCLEOTIDE SEQUENCE [LARGE SCALE GENOMIC DNA]</scope>
    <source>
        <strain evidence="3 4">PAL113</strain>
    </source>
</reference>
<dbReference type="CDD" id="cd10456">
    <property type="entry name" value="GIY-YIG_UPF0213"/>
    <property type="match status" value="1"/>
</dbReference>
<dbReference type="SMART" id="SM00465">
    <property type="entry name" value="GIYc"/>
    <property type="match status" value="1"/>
</dbReference>
<evidence type="ECO:0000259" key="2">
    <source>
        <dbReference type="PROSITE" id="PS50164"/>
    </source>
</evidence>
<feature type="domain" description="GIY-YIG" evidence="2">
    <location>
        <begin position="1"/>
        <end position="75"/>
    </location>
</feature>
<dbReference type="SUPFAM" id="SSF82771">
    <property type="entry name" value="GIY-YIG endonuclease"/>
    <property type="match status" value="1"/>
</dbReference>
<dbReference type="Pfam" id="PF01541">
    <property type="entry name" value="GIY-YIG"/>
    <property type="match status" value="1"/>
</dbReference>
<keyword evidence="4" id="KW-1185">Reference proteome</keyword>
<dbReference type="Gene3D" id="3.40.1440.10">
    <property type="entry name" value="GIY-YIG endonuclease"/>
    <property type="match status" value="1"/>
</dbReference>
<dbReference type="EMBL" id="JAMZFW010000010">
    <property type="protein sequence ID" value="MCP1102370.1"/>
    <property type="molecule type" value="Genomic_DNA"/>
</dbReference>
<evidence type="ECO:0000313" key="3">
    <source>
        <dbReference type="EMBL" id="MCP1102370.1"/>
    </source>
</evidence>
<evidence type="ECO:0000256" key="1">
    <source>
        <dbReference type="ARBA" id="ARBA00007435"/>
    </source>
</evidence>
<organism evidence="3 4">
    <name type="scientific">Aequitasia blattaphilus</name>
    <dbReference type="NCBI Taxonomy" id="2949332"/>
    <lineage>
        <taxon>Bacteria</taxon>
        <taxon>Bacillati</taxon>
        <taxon>Bacillota</taxon>
        <taxon>Clostridia</taxon>
        <taxon>Lachnospirales</taxon>
        <taxon>Lachnospiraceae</taxon>
        <taxon>Aequitasia</taxon>
    </lineage>
</organism>
<dbReference type="InterPro" id="IPR050190">
    <property type="entry name" value="UPF0213_domain"/>
</dbReference>
<comment type="similarity">
    <text evidence="1">Belongs to the UPF0213 family.</text>
</comment>
<evidence type="ECO:0000313" key="4">
    <source>
        <dbReference type="Proteomes" id="UP001523566"/>
    </source>
</evidence>
<proteinExistence type="inferred from homology"/>
<dbReference type="InterPro" id="IPR035901">
    <property type="entry name" value="GIY-YIG_endonuc_sf"/>
</dbReference>
<dbReference type="PANTHER" id="PTHR34477:SF1">
    <property type="entry name" value="UPF0213 PROTEIN YHBQ"/>
    <property type="match status" value="1"/>
</dbReference>
<protein>
    <submittedName>
        <fullName evidence="3">GIY-YIG nuclease family protein</fullName>
    </submittedName>
</protein>
<name>A0ABT1E974_9FIRM</name>
<comment type="caution">
    <text evidence="3">The sequence shown here is derived from an EMBL/GenBank/DDBJ whole genome shotgun (WGS) entry which is preliminary data.</text>
</comment>
<dbReference type="RefSeq" id="WP_262066157.1">
    <property type="nucleotide sequence ID" value="NZ_JAMXOD010000010.1"/>
</dbReference>
<dbReference type="PROSITE" id="PS50164">
    <property type="entry name" value="GIY_YIG"/>
    <property type="match status" value="1"/>
</dbReference>
<dbReference type="Proteomes" id="UP001523566">
    <property type="component" value="Unassembled WGS sequence"/>
</dbReference>
<gene>
    <name evidence="3" type="ORF">NK125_08100</name>
</gene>
<dbReference type="InterPro" id="IPR000305">
    <property type="entry name" value="GIY-YIG_endonuc"/>
</dbReference>
<accession>A0ABT1E974</accession>
<sequence length="79" mass="9361">MNYIYVLECKDGSYYTGWTTDVQKRLKAHQEGSGAKYTRGRGPLKLVYQESFETKEEAMKREYEIKQMSRRDKEKLING</sequence>
<dbReference type="PANTHER" id="PTHR34477">
    <property type="entry name" value="UPF0213 PROTEIN YHBQ"/>
    <property type="match status" value="1"/>
</dbReference>